<name>A0A1Y2I267_9FUNG</name>
<dbReference type="EMBL" id="MCFL01000004">
    <property type="protein sequence ID" value="ORZ40031.1"/>
    <property type="molecule type" value="Genomic_DNA"/>
</dbReference>
<gene>
    <name evidence="2" type="ORF">BCR44DRAFT_1220676</name>
</gene>
<dbReference type="OrthoDB" id="5600242at2759"/>
<protein>
    <submittedName>
        <fullName evidence="2">Uncharacterized protein</fullName>
    </submittedName>
</protein>
<evidence type="ECO:0000256" key="1">
    <source>
        <dbReference type="SAM" id="MobiDB-lite"/>
    </source>
</evidence>
<feature type="compositionally biased region" description="Polar residues" evidence="1">
    <location>
        <begin position="1"/>
        <end position="16"/>
    </location>
</feature>
<keyword evidence="3" id="KW-1185">Reference proteome</keyword>
<reference evidence="2 3" key="1">
    <citation type="submission" date="2016-07" db="EMBL/GenBank/DDBJ databases">
        <title>Pervasive Adenine N6-methylation of Active Genes in Fungi.</title>
        <authorList>
            <consortium name="DOE Joint Genome Institute"/>
            <person name="Mondo S.J."/>
            <person name="Dannebaum R.O."/>
            <person name="Kuo R.C."/>
            <person name="Labutti K."/>
            <person name="Haridas S."/>
            <person name="Kuo A."/>
            <person name="Salamov A."/>
            <person name="Ahrendt S.R."/>
            <person name="Lipzen A."/>
            <person name="Sullivan W."/>
            <person name="Andreopoulos W.B."/>
            <person name="Clum A."/>
            <person name="Lindquist E."/>
            <person name="Daum C."/>
            <person name="Ramamoorthy G.K."/>
            <person name="Gryganskyi A."/>
            <person name="Culley D."/>
            <person name="Magnuson J.K."/>
            <person name="James T.Y."/>
            <person name="O'Malley M.A."/>
            <person name="Stajich J.E."/>
            <person name="Spatafora J.W."/>
            <person name="Visel A."/>
            <person name="Grigoriev I.V."/>
        </authorList>
    </citation>
    <scope>NUCLEOTIDE SEQUENCE [LARGE SCALE GENOMIC DNA]</scope>
    <source>
        <strain evidence="2 3">PL171</strain>
    </source>
</reference>
<dbReference type="Proteomes" id="UP000193411">
    <property type="component" value="Unassembled WGS sequence"/>
</dbReference>
<feature type="compositionally biased region" description="Polar residues" evidence="1">
    <location>
        <begin position="25"/>
        <end position="34"/>
    </location>
</feature>
<evidence type="ECO:0000313" key="2">
    <source>
        <dbReference type="EMBL" id="ORZ40031.1"/>
    </source>
</evidence>
<sequence>MQKETLFNPNAPSLMSESYPLAPSSPLTQPTAHVTKSRSSDACRSMLEPSSPAESKANAPSNAPCPNCSSLVELLKKVKVDYDFNVSLIAERDAELKRWEDRDAWWRKRWKDSSLEKDQLTAQLRQLRDQLSAATAPRFDNDGQATCAPDGGDAPHAEAENSRVGDLATIESLRATVRDLQVRLRWCFCSFFH</sequence>
<feature type="region of interest" description="Disordered" evidence="1">
    <location>
        <begin position="138"/>
        <end position="161"/>
    </location>
</feature>
<feature type="region of interest" description="Disordered" evidence="1">
    <location>
        <begin position="1"/>
        <end position="63"/>
    </location>
</feature>
<accession>A0A1Y2I267</accession>
<organism evidence="2 3">
    <name type="scientific">Catenaria anguillulae PL171</name>
    <dbReference type="NCBI Taxonomy" id="765915"/>
    <lineage>
        <taxon>Eukaryota</taxon>
        <taxon>Fungi</taxon>
        <taxon>Fungi incertae sedis</taxon>
        <taxon>Blastocladiomycota</taxon>
        <taxon>Blastocladiomycetes</taxon>
        <taxon>Blastocladiales</taxon>
        <taxon>Catenariaceae</taxon>
        <taxon>Catenaria</taxon>
    </lineage>
</organism>
<comment type="caution">
    <text evidence="2">The sequence shown here is derived from an EMBL/GenBank/DDBJ whole genome shotgun (WGS) entry which is preliminary data.</text>
</comment>
<dbReference type="AlphaFoldDB" id="A0A1Y2I267"/>
<evidence type="ECO:0000313" key="3">
    <source>
        <dbReference type="Proteomes" id="UP000193411"/>
    </source>
</evidence>
<proteinExistence type="predicted"/>